<dbReference type="Pfam" id="PF01896">
    <property type="entry name" value="DNA_primase_S"/>
    <property type="match status" value="1"/>
</dbReference>
<keyword evidence="2" id="KW-0240">DNA-directed RNA polymerase</keyword>
<dbReference type="GO" id="GO:1990077">
    <property type="term" value="C:primosome complex"/>
    <property type="evidence" value="ECO:0007669"/>
    <property type="project" value="UniProtKB-KW"/>
</dbReference>
<keyword evidence="6" id="KW-0235">DNA replication</keyword>
<keyword evidence="8" id="KW-0460">Magnesium</keyword>
<dbReference type="AlphaFoldDB" id="A0A0F9RWJ5"/>
<evidence type="ECO:0000256" key="9">
    <source>
        <dbReference type="ARBA" id="ARBA00023163"/>
    </source>
</evidence>
<dbReference type="GO" id="GO:0046872">
    <property type="term" value="F:metal ion binding"/>
    <property type="evidence" value="ECO:0007669"/>
    <property type="project" value="UniProtKB-KW"/>
</dbReference>
<dbReference type="GO" id="GO:0006269">
    <property type="term" value="P:DNA replication, synthesis of primer"/>
    <property type="evidence" value="ECO:0007669"/>
    <property type="project" value="UniProtKB-KW"/>
</dbReference>
<evidence type="ECO:0000256" key="6">
    <source>
        <dbReference type="ARBA" id="ARBA00022705"/>
    </source>
</evidence>
<evidence type="ECO:0008006" key="11">
    <source>
        <dbReference type="Google" id="ProtNLM"/>
    </source>
</evidence>
<comment type="similarity">
    <text evidence="1">Belongs to the eukaryotic-type primase small subunit family.</text>
</comment>
<dbReference type="Gene3D" id="3.90.920.10">
    <property type="entry name" value="DNA primase, PRIM domain"/>
    <property type="match status" value="1"/>
</dbReference>
<accession>A0A0F9RWJ5</accession>
<dbReference type="PANTHER" id="PTHR10536">
    <property type="entry name" value="DNA PRIMASE SMALL SUBUNIT"/>
    <property type="match status" value="1"/>
</dbReference>
<keyword evidence="7" id="KW-0479">Metal-binding</keyword>
<evidence type="ECO:0000256" key="8">
    <source>
        <dbReference type="ARBA" id="ARBA00022842"/>
    </source>
</evidence>
<evidence type="ECO:0000256" key="7">
    <source>
        <dbReference type="ARBA" id="ARBA00022723"/>
    </source>
</evidence>
<keyword evidence="9" id="KW-0804">Transcription</keyword>
<dbReference type="HAMAP" id="MF_00700">
    <property type="entry name" value="DNA_primase_sml_arc"/>
    <property type="match status" value="1"/>
</dbReference>
<evidence type="ECO:0000256" key="2">
    <source>
        <dbReference type="ARBA" id="ARBA00022478"/>
    </source>
</evidence>
<gene>
    <name evidence="10" type="ORF">LCGC14_0923860</name>
</gene>
<sequence>MSESRYLKRLFQAYYKEKQTEIPTINLFEQREFGFITWEKQVMNRHIGFNSLINLKKYFVSNTPKHAYSSGSLYQQPENQNMEGKGYRGCDLIIDIDVDHFYTPCKDDHDIWYCKECGKSGKGMLEKCPGCGKLKLKTLNWICEDCLNVAKNQIIRLIYDFLLPDFGMEIAEMKIAFSGHRGYHLKIENNKIRTLSSDERREIVDYITGENISFESLGFQERGGRIYGFSKENIGWSQKIIRKIEELLRKPKSEIENLLSNSRMFKFNQNLIKSFINYKDDLLNIILNDQKNYWTIEGFGLTTWHKFLKMMVKDICIEVDVPVSVDIHRLIRYPGSLHGKTGFKVQELFPDELDDFNPLDEVDERLDPIVFKSEKQITQKLEIIEPEVPVTKIKGETYGSYKKGDEIDVPHHFAVFLLCKGVAKTV</sequence>
<keyword evidence="3" id="KW-0639">Primosome</keyword>
<dbReference type="EMBL" id="LAZR01003134">
    <property type="protein sequence ID" value="KKN21588.1"/>
    <property type="molecule type" value="Genomic_DNA"/>
</dbReference>
<proteinExistence type="inferred from homology"/>
<evidence type="ECO:0000256" key="4">
    <source>
        <dbReference type="ARBA" id="ARBA00022679"/>
    </source>
</evidence>
<organism evidence="10">
    <name type="scientific">marine sediment metagenome</name>
    <dbReference type="NCBI Taxonomy" id="412755"/>
    <lineage>
        <taxon>unclassified sequences</taxon>
        <taxon>metagenomes</taxon>
        <taxon>ecological metagenomes</taxon>
    </lineage>
</organism>
<keyword evidence="4" id="KW-0808">Transferase</keyword>
<evidence type="ECO:0000256" key="3">
    <source>
        <dbReference type="ARBA" id="ARBA00022515"/>
    </source>
</evidence>
<reference evidence="10" key="1">
    <citation type="journal article" date="2015" name="Nature">
        <title>Complex archaea that bridge the gap between prokaryotes and eukaryotes.</title>
        <authorList>
            <person name="Spang A."/>
            <person name="Saw J.H."/>
            <person name="Jorgensen S.L."/>
            <person name="Zaremba-Niedzwiedzka K."/>
            <person name="Martijn J."/>
            <person name="Lind A.E."/>
            <person name="van Eijk R."/>
            <person name="Schleper C."/>
            <person name="Guy L."/>
            <person name="Ettema T.J."/>
        </authorList>
    </citation>
    <scope>NUCLEOTIDE SEQUENCE</scope>
</reference>
<evidence type="ECO:0000256" key="1">
    <source>
        <dbReference type="ARBA" id="ARBA00009762"/>
    </source>
</evidence>
<dbReference type="InterPro" id="IPR023639">
    <property type="entry name" value="DNA_primase_ssu_PriS"/>
</dbReference>
<evidence type="ECO:0000313" key="10">
    <source>
        <dbReference type="EMBL" id="KKN21588.1"/>
    </source>
</evidence>
<dbReference type="GO" id="GO:0000428">
    <property type="term" value="C:DNA-directed RNA polymerase complex"/>
    <property type="evidence" value="ECO:0007669"/>
    <property type="project" value="UniProtKB-KW"/>
</dbReference>
<dbReference type="SUPFAM" id="SSF56747">
    <property type="entry name" value="Prim-pol domain"/>
    <property type="match status" value="1"/>
</dbReference>
<evidence type="ECO:0000256" key="5">
    <source>
        <dbReference type="ARBA" id="ARBA00022695"/>
    </source>
</evidence>
<keyword evidence="5" id="KW-0548">Nucleotidyltransferase</keyword>
<dbReference type="InterPro" id="IPR002755">
    <property type="entry name" value="DNA_primase_S"/>
</dbReference>
<dbReference type="GO" id="GO:0003899">
    <property type="term" value="F:DNA-directed RNA polymerase activity"/>
    <property type="evidence" value="ECO:0007669"/>
    <property type="project" value="InterPro"/>
</dbReference>
<protein>
    <recommendedName>
        <fullName evidence="11">DNA primase small subunit PriS</fullName>
    </recommendedName>
</protein>
<name>A0A0F9RWJ5_9ZZZZ</name>
<comment type="caution">
    <text evidence="10">The sequence shown here is derived from an EMBL/GenBank/DDBJ whole genome shotgun (WGS) entry which is preliminary data.</text>
</comment>